<comment type="caution">
    <text evidence="4">The sequence shown here is derived from an EMBL/GenBank/DDBJ whole genome shotgun (WGS) entry which is preliminary data.</text>
</comment>
<gene>
    <name evidence="4" type="ORF">AKJ48_03245</name>
</gene>
<dbReference type="Proteomes" id="UP000070076">
    <property type="component" value="Unassembled WGS sequence"/>
</dbReference>
<keyword evidence="5" id="KW-1185">Reference proteome</keyword>
<feature type="domain" description="CBS" evidence="3">
    <location>
        <begin position="226"/>
        <end position="277"/>
    </location>
</feature>
<dbReference type="Gene3D" id="3.10.580.10">
    <property type="entry name" value="CBS-domain"/>
    <property type="match status" value="2"/>
</dbReference>
<evidence type="ECO:0000259" key="3">
    <source>
        <dbReference type="PROSITE" id="PS51371"/>
    </source>
</evidence>
<evidence type="ECO:0000313" key="4">
    <source>
        <dbReference type="EMBL" id="KXB04221.1"/>
    </source>
</evidence>
<evidence type="ECO:0000256" key="2">
    <source>
        <dbReference type="PROSITE-ProRule" id="PRU00703"/>
    </source>
</evidence>
<dbReference type="EMBL" id="LHYB01000046">
    <property type="protein sequence ID" value="KXB04221.1"/>
    <property type="molecule type" value="Genomic_DNA"/>
</dbReference>
<dbReference type="SMART" id="SM00116">
    <property type="entry name" value="CBS"/>
    <property type="match status" value="4"/>
</dbReference>
<sequence>MKVKDVMTSDVKGVEIPGNREEALELLKELKVSALPAIKQGTNKLIGIIRLRDFFENPDESQLGMLVNRDIITITPDAPVEEAAKKMLENNVRRLPVIEDEKLSGIITVRDIVYRVIAEREIEAPALRYMQKSITLIWEDTPLKVAVEILGAAKARALPVIDSDGKLVGIIGDADIINVSEVETEEIKEQMGGRSESDSWTWDSEDRIYITKRSLKPSDKLVKDVMTKDVVTITKRTDATKCAKLLKEHQIEQVPVTSGRKLLGIVRDDDLLKVLSE</sequence>
<evidence type="ECO:0000256" key="1">
    <source>
        <dbReference type="ARBA" id="ARBA00022737"/>
    </source>
</evidence>
<keyword evidence="1" id="KW-0677">Repeat</keyword>
<dbReference type="InterPro" id="IPR051462">
    <property type="entry name" value="CBS_domain-containing"/>
</dbReference>
<accession>A0A133VCR5</accession>
<dbReference type="InterPro" id="IPR046342">
    <property type="entry name" value="CBS_dom_sf"/>
</dbReference>
<protein>
    <recommendedName>
        <fullName evidence="3">CBS domain-containing protein</fullName>
    </recommendedName>
</protein>
<dbReference type="Pfam" id="PF00571">
    <property type="entry name" value="CBS"/>
    <property type="match status" value="4"/>
</dbReference>
<organism evidence="4 5">
    <name type="scientific">candidate division MSBL1 archaeon SCGC-AAA261O19</name>
    <dbReference type="NCBI Taxonomy" id="1698277"/>
    <lineage>
        <taxon>Archaea</taxon>
        <taxon>Methanobacteriati</taxon>
        <taxon>Methanobacteriota</taxon>
        <taxon>candidate division MSBL1</taxon>
    </lineage>
</organism>
<feature type="domain" description="CBS" evidence="3">
    <location>
        <begin position="67"/>
        <end position="122"/>
    </location>
</feature>
<dbReference type="PROSITE" id="PS51371">
    <property type="entry name" value="CBS"/>
    <property type="match status" value="4"/>
</dbReference>
<feature type="domain" description="CBS" evidence="3">
    <location>
        <begin position="130"/>
        <end position="189"/>
    </location>
</feature>
<dbReference type="PANTHER" id="PTHR48108:SF26">
    <property type="entry name" value="CBS DOMAIN-CONTAINING PROTEIN DDB_G0289609"/>
    <property type="match status" value="1"/>
</dbReference>
<keyword evidence="2" id="KW-0129">CBS domain</keyword>
<dbReference type="PANTHER" id="PTHR48108">
    <property type="entry name" value="CBS DOMAIN-CONTAINING PROTEIN CBSX2, CHLOROPLASTIC"/>
    <property type="match status" value="1"/>
</dbReference>
<dbReference type="AlphaFoldDB" id="A0A133VCR5"/>
<feature type="domain" description="CBS" evidence="3">
    <location>
        <begin position="7"/>
        <end position="65"/>
    </location>
</feature>
<reference evidence="4 5" key="1">
    <citation type="journal article" date="2016" name="Sci. Rep.">
        <title>Metabolic traits of an uncultured archaeal lineage -MSBL1- from brine pools of the Red Sea.</title>
        <authorList>
            <person name="Mwirichia R."/>
            <person name="Alam I."/>
            <person name="Rashid M."/>
            <person name="Vinu M."/>
            <person name="Ba-Alawi W."/>
            <person name="Anthony Kamau A."/>
            <person name="Kamanda Ngugi D."/>
            <person name="Goker M."/>
            <person name="Klenk H.P."/>
            <person name="Bajic V."/>
            <person name="Stingl U."/>
        </authorList>
    </citation>
    <scope>NUCLEOTIDE SEQUENCE [LARGE SCALE GENOMIC DNA]</scope>
    <source>
        <strain evidence="4">SCGC-AAA261O19</strain>
    </source>
</reference>
<name>A0A133VCR5_9EURY</name>
<dbReference type="InterPro" id="IPR000644">
    <property type="entry name" value="CBS_dom"/>
</dbReference>
<evidence type="ECO:0000313" key="5">
    <source>
        <dbReference type="Proteomes" id="UP000070076"/>
    </source>
</evidence>
<proteinExistence type="predicted"/>
<dbReference type="SUPFAM" id="SSF54631">
    <property type="entry name" value="CBS-domain pair"/>
    <property type="match status" value="3"/>
</dbReference>